<proteinExistence type="predicted"/>
<evidence type="ECO:0000313" key="2">
    <source>
        <dbReference type="Proteomes" id="UP000301309"/>
    </source>
</evidence>
<dbReference type="EMBL" id="BJHW01000001">
    <property type="protein sequence ID" value="GDY49913.1"/>
    <property type="molecule type" value="Genomic_DNA"/>
</dbReference>
<evidence type="ECO:0000313" key="1">
    <source>
        <dbReference type="EMBL" id="GDY49913.1"/>
    </source>
</evidence>
<name>A0A4D4KVR5_STRVO</name>
<dbReference type="AlphaFoldDB" id="A0A4D4KVR5"/>
<accession>A0A4D4KVR5</accession>
<evidence type="ECO:0008006" key="3">
    <source>
        <dbReference type="Google" id="ProtNLM"/>
    </source>
</evidence>
<gene>
    <name evidence="1" type="ORF">SVIO_005360</name>
</gene>
<dbReference type="Proteomes" id="UP000301309">
    <property type="component" value="Unassembled WGS sequence"/>
</dbReference>
<organism evidence="1 2">
    <name type="scientific">Streptomyces violaceusniger</name>
    <dbReference type="NCBI Taxonomy" id="68280"/>
    <lineage>
        <taxon>Bacteria</taxon>
        <taxon>Bacillati</taxon>
        <taxon>Actinomycetota</taxon>
        <taxon>Actinomycetes</taxon>
        <taxon>Kitasatosporales</taxon>
        <taxon>Streptomycetaceae</taxon>
        <taxon>Streptomyces</taxon>
        <taxon>Streptomyces violaceusniger group</taxon>
    </lineage>
</organism>
<keyword evidence="2" id="KW-1185">Reference proteome</keyword>
<reference evidence="1 2" key="1">
    <citation type="journal article" date="2020" name="Int. J. Syst. Evol. Microbiol.">
        <title>Reclassification of Streptomyces castelarensis and Streptomyces sporoclivatus as later heterotypic synonyms of Streptomyces antimycoticus.</title>
        <authorList>
            <person name="Komaki H."/>
            <person name="Tamura T."/>
        </authorList>
    </citation>
    <scope>NUCLEOTIDE SEQUENCE [LARGE SCALE GENOMIC DNA]</scope>
    <source>
        <strain evidence="1 2">NBRC 13459</strain>
    </source>
</reference>
<protein>
    <recommendedName>
        <fullName evidence="3">3-beta hydroxysteroid dehydrogenase/isomerase domain-containing protein</fullName>
    </recommendedName>
</protein>
<sequence>MRQIAERIGGHLNLPVASIPVEHAAEHFGWLGPIFAMDAPASSALTQKLMEWHPARPGLLADLDAGHYFTH</sequence>
<comment type="caution">
    <text evidence="1">The sequence shown here is derived from an EMBL/GenBank/DDBJ whole genome shotgun (WGS) entry which is preliminary data.</text>
</comment>